<keyword evidence="9" id="KW-0472">Membrane</keyword>
<dbReference type="PROSITE" id="PS00211">
    <property type="entry name" value="ABC_TRANSPORTER_1"/>
    <property type="match status" value="1"/>
</dbReference>
<evidence type="ECO:0000259" key="10">
    <source>
        <dbReference type="PROSITE" id="PS50893"/>
    </source>
</evidence>
<dbReference type="InterPro" id="IPR003593">
    <property type="entry name" value="AAA+_ATPase"/>
</dbReference>
<keyword evidence="3" id="KW-1003">Cell membrane</keyword>
<dbReference type="PANTHER" id="PTHR43790">
    <property type="entry name" value="CARBOHYDRATE TRANSPORT ATP-BINDING PROTEIN MG119-RELATED"/>
    <property type="match status" value="1"/>
</dbReference>
<dbReference type="PROSITE" id="PS50893">
    <property type="entry name" value="ABC_TRANSPORTER_2"/>
    <property type="match status" value="2"/>
</dbReference>
<evidence type="ECO:0000256" key="9">
    <source>
        <dbReference type="ARBA" id="ARBA00023136"/>
    </source>
</evidence>
<reference evidence="11 12" key="1">
    <citation type="journal article" date="2010" name="BMC Genomics">
        <title>Genome comparison of the epiphytic bacteria Erwinia billingiae and E. tasmaniensis with the pear pathogen E. pyrifoliae.</title>
        <authorList>
            <person name="Kube M."/>
            <person name="Migdoll A.M."/>
            <person name="Gehring I."/>
            <person name="Heitmann K."/>
            <person name="Mayer Y."/>
            <person name="Kuhl H."/>
            <person name="Knaust F."/>
            <person name="Geider K."/>
            <person name="Reinhardt R."/>
        </authorList>
    </citation>
    <scope>NUCLEOTIDE SEQUENCE [LARGE SCALE GENOMIC DNA]</scope>
    <source>
        <strain evidence="11 12">Eb661</strain>
    </source>
</reference>
<name>D8MS04_ERWBE</name>
<dbReference type="RefSeq" id="WP_013202101.1">
    <property type="nucleotide sequence ID" value="NC_014306.1"/>
</dbReference>
<dbReference type="STRING" id="634500.EbC_20800"/>
<comment type="similarity">
    <text evidence="1">Belongs to the ABC transporter superfamily. Drug exporter-2 (TC 3.A.1.117) family.</text>
</comment>
<evidence type="ECO:0000256" key="3">
    <source>
        <dbReference type="ARBA" id="ARBA00022475"/>
    </source>
</evidence>
<gene>
    <name evidence="11" type="ordered locus">EbC_20800</name>
</gene>
<feature type="domain" description="ABC transporter" evidence="10">
    <location>
        <begin position="8"/>
        <end position="246"/>
    </location>
</feature>
<dbReference type="InterPro" id="IPR050107">
    <property type="entry name" value="ABC_carbohydrate_import_ATPase"/>
</dbReference>
<dbReference type="SMART" id="SM00382">
    <property type="entry name" value="AAA"/>
    <property type="match status" value="2"/>
</dbReference>
<dbReference type="GO" id="GO:0016887">
    <property type="term" value="F:ATP hydrolysis activity"/>
    <property type="evidence" value="ECO:0007669"/>
    <property type="project" value="InterPro"/>
</dbReference>
<dbReference type="EMBL" id="FP236843">
    <property type="protein sequence ID" value="CAX59611.1"/>
    <property type="molecule type" value="Genomic_DNA"/>
</dbReference>
<evidence type="ECO:0000313" key="11">
    <source>
        <dbReference type="EMBL" id="CAX59611.1"/>
    </source>
</evidence>
<keyword evidence="8" id="KW-1278">Translocase</keyword>
<sequence>MQNNAPLLAMSNISKAFAGIPALRQVSLTLAAGEIHGLIGHNGAGKSTLIKILAGLQQADDGQIVLEGRETALPSPQAAKALGIEIVHQERLLAPSLTVAEALLLGEEPRYPGLPLINRRLMRRTAAQAITDLFGIAIPPDRLIADLSVAEQQLVQITRAMRQSPRILVFDEPTAALGQHEVAALFRAIRHLQQKGLAILYVSHYLDEITALCQQVTVLRDGRNVAHHQVSQITASQLIGDMLGGEQKALTRRDAQPQTHPLLRVDNLAAAGRFEQVSFTAYRGEILGITGLLGSGGKALVRALFGLEHGLSGALTLDGEAWLPHSPHQAVKHGVAFVPEDRRANGIAPDLSVRENIALTSLSALTQKLLIDGGKERRLVADNIRDLGIRTPGDRAAVRLLSGGNQQKVVLAKWLNTGAKVYLLDEPTVGVDIGAKAEIYRALHQLAARGALVILFSTDLLELQSLSDRILVMARGKVVKTLQGADTDDHEILAWAAGAQSAATGALT</sequence>
<keyword evidence="6" id="KW-0547">Nucleotide-binding</keyword>
<dbReference type="eggNOG" id="COG1129">
    <property type="taxonomic scope" value="Bacteria"/>
</dbReference>
<dbReference type="InterPro" id="IPR027417">
    <property type="entry name" value="P-loop_NTPase"/>
</dbReference>
<dbReference type="Proteomes" id="UP000008793">
    <property type="component" value="Chromosome"/>
</dbReference>
<dbReference type="PANTHER" id="PTHR43790:SF3">
    <property type="entry name" value="D-ALLOSE IMPORT ATP-BINDING PROTEIN ALSA-RELATED"/>
    <property type="match status" value="1"/>
</dbReference>
<dbReference type="GO" id="GO:0005524">
    <property type="term" value="F:ATP binding"/>
    <property type="evidence" value="ECO:0007669"/>
    <property type="project" value="UniProtKB-KW"/>
</dbReference>
<dbReference type="GeneID" id="90512100"/>
<evidence type="ECO:0000313" key="12">
    <source>
        <dbReference type="Proteomes" id="UP000008793"/>
    </source>
</evidence>
<evidence type="ECO:0000256" key="7">
    <source>
        <dbReference type="ARBA" id="ARBA00022840"/>
    </source>
</evidence>
<organism evidence="12">
    <name type="scientific">Erwinia billingiae (strain Eb661)</name>
    <dbReference type="NCBI Taxonomy" id="634500"/>
    <lineage>
        <taxon>Bacteria</taxon>
        <taxon>Pseudomonadati</taxon>
        <taxon>Pseudomonadota</taxon>
        <taxon>Gammaproteobacteria</taxon>
        <taxon>Enterobacterales</taxon>
        <taxon>Erwiniaceae</taxon>
        <taxon>Erwinia</taxon>
    </lineage>
</organism>
<feature type="domain" description="ABC transporter" evidence="10">
    <location>
        <begin position="257"/>
        <end position="500"/>
    </location>
</feature>
<dbReference type="CDD" id="cd03216">
    <property type="entry name" value="ABC_Carb_Monos_I"/>
    <property type="match status" value="1"/>
</dbReference>
<evidence type="ECO:0000256" key="5">
    <source>
        <dbReference type="ARBA" id="ARBA00022737"/>
    </source>
</evidence>
<keyword evidence="2" id="KW-0813">Transport</keyword>
<keyword evidence="7" id="KW-0067">ATP-binding</keyword>
<protein>
    <submittedName>
        <fullName evidence="11">ABC transporter related protein</fullName>
    </submittedName>
</protein>
<proteinExistence type="inferred from homology"/>
<dbReference type="KEGG" id="ebi:EbC_20800"/>
<evidence type="ECO:0000256" key="8">
    <source>
        <dbReference type="ARBA" id="ARBA00022967"/>
    </source>
</evidence>
<evidence type="ECO:0000256" key="6">
    <source>
        <dbReference type="ARBA" id="ARBA00022741"/>
    </source>
</evidence>
<evidence type="ECO:0000256" key="1">
    <source>
        <dbReference type="ARBA" id="ARBA00006526"/>
    </source>
</evidence>
<keyword evidence="5" id="KW-0677">Repeat</keyword>
<keyword evidence="4" id="KW-0762">Sugar transport</keyword>
<dbReference type="InterPro" id="IPR003439">
    <property type="entry name" value="ABC_transporter-like_ATP-bd"/>
</dbReference>
<dbReference type="Pfam" id="PF00005">
    <property type="entry name" value="ABC_tran"/>
    <property type="match status" value="2"/>
</dbReference>
<keyword evidence="12" id="KW-1185">Reference proteome</keyword>
<dbReference type="HOGENOM" id="CLU_000604_92_3_6"/>
<dbReference type="SUPFAM" id="SSF52540">
    <property type="entry name" value="P-loop containing nucleoside triphosphate hydrolases"/>
    <property type="match status" value="2"/>
</dbReference>
<evidence type="ECO:0000256" key="2">
    <source>
        <dbReference type="ARBA" id="ARBA00022448"/>
    </source>
</evidence>
<evidence type="ECO:0000256" key="4">
    <source>
        <dbReference type="ARBA" id="ARBA00022597"/>
    </source>
</evidence>
<dbReference type="AlphaFoldDB" id="D8MS04"/>
<accession>D8MS04</accession>
<dbReference type="Gene3D" id="3.40.50.300">
    <property type="entry name" value="P-loop containing nucleotide triphosphate hydrolases"/>
    <property type="match status" value="2"/>
</dbReference>
<dbReference type="InterPro" id="IPR017871">
    <property type="entry name" value="ABC_transporter-like_CS"/>
</dbReference>
<dbReference type="CDD" id="cd03215">
    <property type="entry name" value="ABC_Carb_Monos_II"/>
    <property type="match status" value="1"/>
</dbReference>